<evidence type="ECO:0000313" key="8">
    <source>
        <dbReference type="Proteomes" id="UP001431313"/>
    </source>
</evidence>
<feature type="compositionally biased region" description="Basic and acidic residues" evidence="5">
    <location>
        <begin position="726"/>
        <end position="742"/>
    </location>
</feature>
<protein>
    <submittedName>
        <fullName evidence="7">SDR family NAD(P)-dependent oxidoreductase</fullName>
    </submittedName>
</protein>
<feature type="region of interest" description="Disordered" evidence="5">
    <location>
        <begin position="716"/>
        <end position="742"/>
    </location>
</feature>
<dbReference type="Pfam" id="PF00550">
    <property type="entry name" value="PP-binding"/>
    <property type="match status" value="1"/>
</dbReference>
<dbReference type="Pfam" id="PF18369">
    <property type="entry name" value="PKS_DE"/>
    <property type="match status" value="1"/>
</dbReference>
<feature type="region of interest" description="Disordered" evidence="5">
    <location>
        <begin position="254"/>
        <end position="281"/>
    </location>
</feature>
<dbReference type="SMART" id="SM00823">
    <property type="entry name" value="PKS_PP"/>
    <property type="match status" value="1"/>
</dbReference>
<evidence type="ECO:0000256" key="4">
    <source>
        <dbReference type="ARBA" id="ARBA00023268"/>
    </source>
</evidence>
<sequence length="762" mass="79077">LDAPESAVADPATDPVEAEFWATVEREDLGALAETLDIAAGDTFSDVLPRLSSWRRRRKEQSTVDGWRYGITWTRLPEPESRDRAGVWLVPVGAERLRDDWITACLRALTGRGLTPVPVPVEPATDRETLAARLVEAAGDKDIAGVLSLLSVDGSPAPAAPALTTGAALSVLLVQALGDAGIGAPLWCATRNAVGVSPAEGVTEPWQAQVWGLGRVVALEHARRWGGLVDLPDLIDDRIAGRLAAVLGRSAQASAGAKDGPAAKDGKAAGPAADRPAEDQVAIRDRGVFGRRLARLPASGSGPRWSPRGTVLVTGGTGALGAHVARWLAGAGAEHLVLSGRRGPEAPGAAALTAELEALGVRVTVAACDVADREALAALLAEHPVNAVVHAAGTAEAGMLADTGLDAFAATVAAKSLGAWHLHELLGETELDAFVLFSSISGVWGGGGQAAYSAANAFLDGLAEHRRSRGLTATAIAWGPWAEGGMVADTGDEERLRQRGLTVLRPDRAIAALHGALSDGDGTVTVADVDWERFIVPFTLSRPSALLSDLPEVRAALATGTAGRAGTAGHTGQAAEASALREKLSGLSGGEQERLLVDVVCAHAAAVLGHSGSSAVEPDLPFRDLGFDSLTAVELRNLLTADTGLALPATLVFDHPTPEAIARQLWSELVGEAGSSEVSVFSELDRLEAVISTAAAEETVRSGVRRRLRELLSLLNSTGEQSRSGDPGDRGEDGRAPSDARRLADATVEDIFDLIDKDLENS</sequence>
<dbReference type="InterPro" id="IPR050091">
    <property type="entry name" value="PKS_NRPS_Biosynth_Enz"/>
</dbReference>
<evidence type="ECO:0000259" key="6">
    <source>
        <dbReference type="PROSITE" id="PS50075"/>
    </source>
</evidence>
<dbReference type="InterPro" id="IPR057326">
    <property type="entry name" value="KR_dom"/>
</dbReference>
<feature type="non-terminal residue" evidence="7">
    <location>
        <position position="1"/>
    </location>
</feature>
<evidence type="ECO:0000256" key="5">
    <source>
        <dbReference type="SAM" id="MobiDB-lite"/>
    </source>
</evidence>
<dbReference type="PANTHER" id="PTHR43775">
    <property type="entry name" value="FATTY ACID SYNTHASE"/>
    <property type="match status" value="1"/>
</dbReference>
<dbReference type="InterPro" id="IPR020806">
    <property type="entry name" value="PKS_PP-bd"/>
</dbReference>
<organism evidence="7 8">
    <name type="scientific">Streptomyces pyxinae</name>
    <dbReference type="NCBI Taxonomy" id="2970734"/>
    <lineage>
        <taxon>Bacteria</taxon>
        <taxon>Bacillati</taxon>
        <taxon>Actinomycetota</taxon>
        <taxon>Actinomycetes</taxon>
        <taxon>Kitasatosporales</taxon>
        <taxon>Streptomycetaceae</taxon>
        <taxon>Streptomyces</taxon>
    </lineage>
</organism>
<evidence type="ECO:0000313" key="7">
    <source>
        <dbReference type="EMBL" id="MCS0639894.1"/>
    </source>
</evidence>
<keyword evidence="2" id="KW-0597">Phosphoprotein</keyword>
<dbReference type="CDD" id="cd08952">
    <property type="entry name" value="KR_1_SDR_x"/>
    <property type="match status" value="1"/>
</dbReference>
<dbReference type="InterPro" id="IPR041618">
    <property type="entry name" value="PKS_DE"/>
</dbReference>
<dbReference type="Gene3D" id="1.10.1200.10">
    <property type="entry name" value="ACP-like"/>
    <property type="match status" value="1"/>
</dbReference>
<dbReference type="PROSITE" id="PS50075">
    <property type="entry name" value="CARRIER"/>
    <property type="match status" value="1"/>
</dbReference>
<dbReference type="PROSITE" id="PS00012">
    <property type="entry name" value="PHOSPHOPANTETHEINE"/>
    <property type="match status" value="1"/>
</dbReference>
<dbReference type="InterPro" id="IPR036736">
    <property type="entry name" value="ACP-like_sf"/>
</dbReference>
<dbReference type="SMART" id="SM01294">
    <property type="entry name" value="PKS_PP_betabranch"/>
    <property type="match status" value="1"/>
</dbReference>
<dbReference type="EMBL" id="JANUGQ010000058">
    <property type="protein sequence ID" value="MCS0639894.1"/>
    <property type="molecule type" value="Genomic_DNA"/>
</dbReference>
<evidence type="ECO:0000256" key="2">
    <source>
        <dbReference type="ARBA" id="ARBA00022553"/>
    </source>
</evidence>
<evidence type="ECO:0000256" key="3">
    <source>
        <dbReference type="ARBA" id="ARBA00022679"/>
    </source>
</evidence>
<gene>
    <name evidence="7" type="ORF">NX801_30540</name>
</gene>
<name>A0ABT2CR29_9ACTN</name>
<keyword evidence="4" id="KW-0511">Multifunctional enzyme</keyword>
<dbReference type="Gene3D" id="3.40.50.720">
    <property type="entry name" value="NAD(P)-binding Rossmann-like Domain"/>
    <property type="match status" value="1"/>
</dbReference>
<dbReference type="InterPro" id="IPR006162">
    <property type="entry name" value="Ppantetheine_attach_site"/>
</dbReference>
<dbReference type="Pfam" id="PF08659">
    <property type="entry name" value="KR"/>
    <property type="match status" value="1"/>
</dbReference>
<dbReference type="Proteomes" id="UP001431313">
    <property type="component" value="Unassembled WGS sequence"/>
</dbReference>
<keyword evidence="3" id="KW-0808">Transferase</keyword>
<dbReference type="InterPro" id="IPR036291">
    <property type="entry name" value="NAD(P)-bd_dom_sf"/>
</dbReference>
<evidence type="ECO:0000256" key="1">
    <source>
        <dbReference type="ARBA" id="ARBA00022450"/>
    </source>
</evidence>
<dbReference type="SUPFAM" id="SSF51735">
    <property type="entry name" value="NAD(P)-binding Rossmann-fold domains"/>
    <property type="match status" value="2"/>
</dbReference>
<dbReference type="InterPro" id="IPR009081">
    <property type="entry name" value="PP-bd_ACP"/>
</dbReference>
<comment type="caution">
    <text evidence="7">The sequence shown here is derived from an EMBL/GenBank/DDBJ whole genome shotgun (WGS) entry which is preliminary data.</text>
</comment>
<dbReference type="PANTHER" id="PTHR43775:SF51">
    <property type="entry name" value="INACTIVE PHENOLPHTHIOCEROL SYNTHESIS POLYKETIDE SYNTHASE TYPE I PKS1-RELATED"/>
    <property type="match status" value="1"/>
</dbReference>
<dbReference type="InterPro" id="IPR013968">
    <property type="entry name" value="PKS_KR"/>
</dbReference>
<accession>A0ABT2CR29</accession>
<keyword evidence="8" id="KW-1185">Reference proteome</keyword>
<proteinExistence type="predicted"/>
<dbReference type="SUPFAM" id="SSF47336">
    <property type="entry name" value="ACP-like"/>
    <property type="match status" value="1"/>
</dbReference>
<keyword evidence="1" id="KW-0596">Phosphopantetheine</keyword>
<reference evidence="7" key="1">
    <citation type="submission" date="2022-08" db="EMBL/GenBank/DDBJ databases">
        <authorList>
            <person name="Somphong A."/>
            <person name="Phongsopitanun W."/>
        </authorList>
    </citation>
    <scope>NUCLEOTIDE SEQUENCE</scope>
    <source>
        <strain evidence="7">LP05-1</strain>
    </source>
</reference>
<dbReference type="RefSeq" id="WP_258791217.1">
    <property type="nucleotide sequence ID" value="NZ_JANUGQ010000058.1"/>
</dbReference>
<feature type="domain" description="Carrier" evidence="6">
    <location>
        <begin position="594"/>
        <end position="669"/>
    </location>
</feature>
<dbReference type="SMART" id="SM00822">
    <property type="entry name" value="PKS_KR"/>
    <property type="match status" value="1"/>
</dbReference>